<feature type="non-terminal residue" evidence="1">
    <location>
        <position position="1"/>
    </location>
</feature>
<accession>X1SKC7</accession>
<proteinExistence type="predicted"/>
<organism evidence="1">
    <name type="scientific">marine sediment metagenome</name>
    <dbReference type="NCBI Taxonomy" id="412755"/>
    <lineage>
        <taxon>unclassified sequences</taxon>
        <taxon>metagenomes</taxon>
        <taxon>ecological metagenomes</taxon>
    </lineage>
</organism>
<dbReference type="EMBL" id="BARV01045375">
    <property type="protein sequence ID" value="GAI68249.1"/>
    <property type="molecule type" value="Genomic_DNA"/>
</dbReference>
<gene>
    <name evidence="1" type="ORF">S06H3_66511</name>
</gene>
<dbReference type="AlphaFoldDB" id="X1SKC7"/>
<feature type="non-terminal residue" evidence="1">
    <location>
        <position position="56"/>
    </location>
</feature>
<evidence type="ECO:0000313" key="1">
    <source>
        <dbReference type="EMBL" id="GAI68249.1"/>
    </source>
</evidence>
<name>X1SKC7_9ZZZZ</name>
<protein>
    <submittedName>
        <fullName evidence="1">Uncharacterized protein</fullName>
    </submittedName>
</protein>
<sequence>DCLLFEEGDCLYIGRGLDRSWLAAGPVGIENGLTHFGRVSFEMCFDRKKKCLVGWV</sequence>
<reference evidence="1" key="1">
    <citation type="journal article" date="2014" name="Front. Microbiol.">
        <title>High frequency of phylogenetically diverse reductive dehalogenase-homologous genes in deep subseafloor sedimentary metagenomes.</title>
        <authorList>
            <person name="Kawai M."/>
            <person name="Futagami T."/>
            <person name="Toyoda A."/>
            <person name="Takaki Y."/>
            <person name="Nishi S."/>
            <person name="Hori S."/>
            <person name="Arai W."/>
            <person name="Tsubouchi T."/>
            <person name="Morono Y."/>
            <person name="Uchiyama I."/>
            <person name="Ito T."/>
            <person name="Fujiyama A."/>
            <person name="Inagaki F."/>
            <person name="Takami H."/>
        </authorList>
    </citation>
    <scope>NUCLEOTIDE SEQUENCE</scope>
    <source>
        <strain evidence="1">Expedition CK06-06</strain>
    </source>
</reference>
<comment type="caution">
    <text evidence="1">The sequence shown here is derived from an EMBL/GenBank/DDBJ whole genome shotgun (WGS) entry which is preliminary data.</text>
</comment>